<dbReference type="Gene3D" id="2.160.20.10">
    <property type="entry name" value="Single-stranded right-handed beta-helix, Pectin lyase-like"/>
    <property type="match status" value="1"/>
</dbReference>
<sequence length="650" mass="70456">MSSLALPAMGLATRAAQGLPALFPDLARRSPLTEVSLLESTGYAVPGKGAARYISDALCDAALLAGHQRFVFQTQNGRIFRLLPEAGAFAVEQGGAAGDGAVNDQPAIQAAIDYAHAVGASEIRFEAHLYRLHCTPRLSPAEDKRAEDGHPLVVRASIALRGCAAERTVLDFLALDGGDPESDYQLVTTSGSDPTLAVWRGGGLLLQGDVSDPGAGNRSIGRLELDRLVLQGNRQHTGAYEWPADAQTGDGWDITDKALWLQDCFAGEIVCRDTDMIGWKGEIFFTAGEADAVERIELKRCRFATSNGSALNPGVDAEILAVDCSFGDCFQAQEDVAKIRAIYRNCTWHDCDAMGLGSGSANGVYYAQAYPIRDETLAPPLTLLENCEFRDIRSLRFASWVRGSIRTIDCGISLNGGEAHALRDTDLAIESWLDRKTGIHALEFYGVDSLTEPVPGAPAGIYKLPPSNVRIRIAHHRTRYAQEQGHQWFGCFWTGYIDRSCELHVAGASEGGGVPHGGATPASMPRVTYASSEPTSNFWPRGWYKLPQVSGPGELLPCAPLMTVEMTSGIIADMTLARTPLGGADHGYVDGQRIRFVKDGATGAIRFVKGASNSFGVRETRVLDNAYDWIEFSYNRDWQRWEEEAFFSDA</sequence>
<dbReference type="EMBL" id="JAHVKP010000001">
    <property type="protein sequence ID" value="MBY6218881.1"/>
    <property type="molecule type" value="Genomic_DNA"/>
</dbReference>
<proteinExistence type="predicted"/>
<accession>A0A9Q3S2J0</accession>
<name>A0A9Q3S2J0_9SPHN</name>
<gene>
    <name evidence="1" type="ORF">KUV31_11075</name>
</gene>
<organism evidence="1 2">
    <name type="scientific">Qipengyuania aquimaris</name>
    <dbReference type="NCBI Taxonomy" id="255984"/>
    <lineage>
        <taxon>Bacteria</taxon>
        <taxon>Pseudomonadati</taxon>
        <taxon>Pseudomonadota</taxon>
        <taxon>Alphaproteobacteria</taxon>
        <taxon>Sphingomonadales</taxon>
        <taxon>Erythrobacteraceae</taxon>
        <taxon>Qipengyuania</taxon>
    </lineage>
</organism>
<reference evidence="1" key="1">
    <citation type="submission" date="2021-06" db="EMBL/GenBank/DDBJ databases">
        <title>50 bacteria genomes isolated from Dapeng, Shenzhen, China.</title>
        <authorList>
            <person name="Zheng W."/>
            <person name="Yu S."/>
            <person name="Huang Y."/>
        </authorList>
    </citation>
    <scope>NUCLEOTIDE SEQUENCE</scope>
    <source>
        <strain evidence="1">DP4N28-2</strain>
    </source>
</reference>
<dbReference type="AlphaFoldDB" id="A0A9Q3S2J0"/>
<evidence type="ECO:0000313" key="1">
    <source>
        <dbReference type="EMBL" id="MBY6218881.1"/>
    </source>
</evidence>
<dbReference type="InterPro" id="IPR012334">
    <property type="entry name" value="Pectin_lyas_fold"/>
</dbReference>
<dbReference type="RefSeq" id="WP_222405560.1">
    <property type="nucleotide sequence ID" value="NZ_JAHVKP010000001.1"/>
</dbReference>
<dbReference type="Proteomes" id="UP000824927">
    <property type="component" value="Unassembled WGS sequence"/>
</dbReference>
<dbReference type="SUPFAM" id="SSF51126">
    <property type="entry name" value="Pectin lyase-like"/>
    <property type="match status" value="1"/>
</dbReference>
<protein>
    <submittedName>
        <fullName evidence="1">Uncharacterized protein</fullName>
    </submittedName>
</protein>
<comment type="caution">
    <text evidence="1">The sequence shown here is derived from an EMBL/GenBank/DDBJ whole genome shotgun (WGS) entry which is preliminary data.</text>
</comment>
<dbReference type="InterPro" id="IPR011050">
    <property type="entry name" value="Pectin_lyase_fold/virulence"/>
</dbReference>
<evidence type="ECO:0000313" key="2">
    <source>
        <dbReference type="Proteomes" id="UP000824927"/>
    </source>
</evidence>